<gene>
    <name evidence="1" type="ORF">MAR_025025</name>
</gene>
<dbReference type="PANTHER" id="PTHR10773:SF19">
    <property type="match status" value="1"/>
</dbReference>
<keyword evidence="2" id="KW-1185">Reference proteome</keyword>
<dbReference type="EMBL" id="CP111014">
    <property type="protein sequence ID" value="WAR00653.1"/>
    <property type="molecule type" value="Genomic_DNA"/>
</dbReference>
<organism evidence="1 2">
    <name type="scientific">Mya arenaria</name>
    <name type="common">Soft-shell clam</name>
    <dbReference type="NCBI Taxonomy" id="6604"/>
    <lineage>
        <taxon>Eukaryota</taxon>
        <taxon>Metazoa</taxon>
        <taxon>Spiralia</taxon>
        <taxon>Lophotrochozoa</taxon>
        <taxon>Mollusca</taxon>
        <taxon>Bivalvia</taxon>
        <taxon>Autobranchia</taxon>
        <taxon>Heteroconchia</taxon>
        <taxon>Euheterodonta</taxon>
        <taxon>Imparidentia</taxon>
        <taxon>Neoheterodontei</taxon>
        <taxon>Myida</taxon>
        <taxon>Myoidea</taxon>
        <taxon>Myidae</taxon>
        <taxon>Mya</taxon>
    </lineage>
</organism>
<dbReference type="PANTHER" id="PTHR10773">
    <property type="entry name" value="DNA-DIRECTED RNA POLYMERASES I, II, AND III SUBUNIT RPABC2"/>
    <property type="match status" value="1"/>
</dbReference>
<dbReference type="Proteomes" id="UP001164746">
    <property type="component" value="Chromosome 3"/>
</dbReference>
<proteinExistence type="predicted"/>
<name>A0ABY7DVF0_MYAAR</name>
<protein>
    <submittedName>
        <fullName evidence="1">Uncharacterized protein</fullName>
    </submittedName>
</protein>
<evidence type="ECO:0000313" key="2">
    <source>
        <dbReference type="Proteomes" id="UP001164746"/>
    </source>
</evidence>
<reference evidence="1" key="1">
    <citation type="submission" date="2022-11" db="EMBL/GenBank/DDBJ databases">
        <title>Centuries of genome instability and evolution in soft-shell clam transmissible cancer (bioRxiv).</title>
        <authorList>
            <person name="Hart S.F.M."/>
            <person name="Yonemitsu M.A."/>
            <person name="Giersch R.M."/>
            <person name="Beal B.F."/>
            <person name="Arriagada G."/>
            <person name="Davis B.W."/>
            <person name="Ostrander E.A."/>
            <person name="Goff S.P."/>
            <person name="Metzger M.J."/>
        </authorList>
    </citation>
    <scope>NUCLEOTIDE SEQUENCE</scope>
    <source>
        <strain evidence="1">MELC-2E11</strain>
        <tissue evidence="1">Siphon/mantle</tissue>
    </source>
</reference>
<evidence type="ECO:0000313" key="1">
    <source>
        <dbReference type="EMBL" id="WAR00653.1"/>
    </source>
</evidence>
<sequence>MEKKRVDTSRVDMYYMRKLCVYNLSVFDLGYGKGSGYLWSEANGMRGSSEIATCLRLYLLSLPSEVEHILDHKFLESDHTHMKCDSIHSAIEFAKKKTQIFVPSQGDTVISMARRKDPYMKHENESSESSVAKKMDLLSLCKSGMILKEFHEYYKTFPSNSSVVDKLPQPDAE</sequence>
<accession>A0ABY7DVF0</accession>